<evidence type="ECO:0000313" key="2">
    <source>
        <dbReference type="EMBL" id="KAG2649375.1"/>
    </source>
</evidence>
<comment type="caution">
    <text evidence="2">The sequence shown here is derived from an EMBL/GenBank/DDBJ whole genome shotgun (WGS) entry which is preliminary data.</text>
</comment>
<accession>A0A8T0WQ06</accession>
<feature type="region of interest" description="Disordered" evidence="1">
    <location>
        <begin position="114"/>
        <end position="134"/>
    </location>
</feature>
<organism evidence="2 3">
    <name type="scientific">Panicum virgatum</name>
    <name type="common">Blackwell switchgrass</name>
    <dbReference type="NCBI Taxonomy" id="38727"/>
    <lineage>
        <taxon>Eukaryota</taxon>
        <taxon>Viridiplantae</taxon>
        <taxon>Streptophyta</taxon>
        <taxon>Embryophyta</taxon>
        <taxon>Tracheophyta</taxon>
        <taxon>Spermatophyta</taxon>
        <taxon>Magnoliopsida</taxon>
        <taxon>Liliopsida</taxon>
        <taxon>Poales</taxon>
        <taxon>Poaceae</taxon>
        <taxon>PACMAD clade</taxon>
        <taxon>Panicoideae</taxon>
        <taxon>Panicodae</taxon>
        <taxon>Paniceae</taxon>
        <taxon>Panicinae</taxon>
        <taxon>Panicum</taxon>
        <taxon>Panicum sect. Hiantes</taxon>
    </lineage>
</organism>
<gene>
    <name evidence="2" type="ORF">PVAP13_1NG106100</name>
</gene>
<protein>
    <submittedName>
        <fullName evidence="2">Uncharacterized protein</fullName>
    </submittedName>
</protein>
<name>A0A8T0WQ06_PANVG</name>
<evidence type="ECO:0000313" key="3">
    <source>
        <dbReference type="Proteomes" id="UP000823388"/>
    </source>
</evidence>
<keyword evidence="3" id="KW-1185">Reference proteome</keyword>
<feature type="compositionally biased region" description="Low complexity" evidence="1">
    <location>
        <begin position="114"/>
        <end position="129"/>
    </location>
</feature>
<dbReference type="EMBL" id="CM029038">
    <property type="protein sequence ID" value="KAG2649375.1"/>
    <property type="molecule type" value="Genomic_DNA"/>
</dbReference>
<reference evidence="2" key="1">
    <citation type="submission" date="2020-05" db="EMBL/GenBank/DDBJ databases">
        <title>WGS assembly of Panicum virgatum.</title>
        <authorList>
            <person name="Lovell J.T."/>
            <person name="Jenkins J."/>
            <person name="Shu S."/>
            <person name="Juenger T.E."/>
            <person name="Schmutz J."/>
        </authorList>
    </citation>
    <scope>NUCLEOTIDE SEQUENCE</scope>
    <source>
        <strain evidence="2">AP13</strain>
    </source>
</reference>
<sequence length="352" mass="36281">MARKDCKRARTNKTPKVRSIRDVQKLVEMHGEKAKDKTRIIALHGLLHASSVHNILMKRVKQKDWTVEGMEHLELLVETHCAIAASSRIIDMMIYEMSSDAAIYEMSSDAAPDAAGLADPATAPGAAPADPVPMPDAPVLAPGAACADSISTLRATALADPANPLSAGLANPVRVRGVPPADSVPTPDAPALADPAASPADPVCACGVAPADFVPVPGAQGLVDPAAAPGAGLADLVLTRVTSGLADPTTAAHGAGLDDPILAGLADAIAPRMLVHATRLVEAGAAFGHIQIGNEFVSILVHGLGAKIVEADQAILTGRHMLAAALANLHQVKYTLGQVRNMRVAAKDFKLL</sequence>
<dbReference type="AlphaFoldDB" id="A0A8T0WQ06"/>
<dbReference type="Proteomes" id="UP000823388">
    <property type="component" value="Chromosome 1N"/>
</dbReference>
<proteinExistence type="predicted"/>
<evidence type="ECO:0000256" key="1">
    <source>
        <dbReference type="SAM" id="MobiDB-lite"/>
    </source>
</evidence>